<name>A0A382WXN8_9ZZZZ</name>
<dbReference type="AlphaFoldDB" id="A0A382WXN8"/>
<evidence type="ECO:0000313" key="1">
    <source>
        <dbReference type="EMBL" id="SVD63105.1"/>
    </source>
</evidence>
<dbReference type="InterPro" id="IPR002634">
    <property type="entry name" value="BolA"/>
</dbReference>
<dbReference type="PANTHER" id="PTHR46230:SF7">
    <property type="entry name" value="BOLA-LIKE PROTEIN 1"/>
    <property type="match status" value="1"/>
</dbReference>
<evidence type="ECO:0008006" key="2">
    <source>
        <dbReference type="Google" id="ProtNLM"/>
    </source>
</evidence>
<dbReference type="Pfam" id="PF01722">
    <property type="entry name" value="BolA"/>
    <property type="match status" value="1"/>
</dbReference>
<sequence>MQTHAGDRTNSIHLIWRLISAHDGPLPPCIRQSRRLVQTEPLGHPRWSLTLVYNFLFWPLIEYADIARGVQYRLHPAPCLDYQSNYGGQHMSVAANIEAKLRAALDPTHLEIEDQSHLHSGHAGARESGESHFAVVIVSDYFRDMTRLARQRLVNETLADELAGPVHALSIRAVTLAETP</sequence>
<proteinExistence type="predicted"/>
<dbReference type="GO" id="GO:0016226">
    <property type="term" value="P:iron-sulfur cluster assembly"/>
    <property type="evidence" value="ECO:0007669"/>
    <property type="project" value="TreeGrafter"/>
</dbReference>
<accession>A0A382WXN8</accession>
<gene>
    <name evidence="1" type="ORF">METZ01_LOCUS415959</name>
</gene>
<dbReference type="PANTHER" id="PTHR46230">
    <property type="match status" value="1"/>
</dbReference>
<dbReference type="SUPFAM" id="SSF82657">
    <property type="entry name" value="BolA-like"/>
    <property type="match status" value="1"/>
</dbReference>
<dbReference type="InterPro" id="IPR036065">
    <property type="entry name" value="BolA-like_sf"/>
</dbReference>
<dbReference type="EMBL" id="UINC01163027">
    <property type="protein sequence ID" value="SVD63105.1"/>
    <property type="molecule type" value="Genomic_DNA"/>
</dbReference>
<organism evidence="1">
    <name type="scientific">marine metagenome</name>
    <dbReference type="NCBI Taxonomy" id="408172"/>
    <lineage>
        <taxon>unclassified sequences</taxon>
        <taxon>metagenomes</taxon>
        <taxon>ecological metagenomes</taxon>
    </lineage>
</organism>
<reference evidence="1" key="1">
    <citation type="submission" date="2018-05" db="EMBL/GenBank/DDBJ databases">
        <authorList>
            <person name="Lanie J.A."/>
            <person name="Ng W.-L."/>
            <person name="Kazmierczak K.M."/>
            <person name="Andrzejewski T.M."/>
            <person name="Davidsen T.M."/>
            <person name="Wayne K.J."/>
            <person name="Tettelin H."/>
            <person name="Glass J.I."/>
            <person name="Rusch D."/>
            <person name="Podicherti R."/>
            <person name="Tsui H.-C.T."/>
            <person name="Winkler M.E."/>
        </authorList>
    </citation>
    <scope>NUCLEOTIDE SEQUENCE</scope>
</reference>
<dbReference type="Gene3D" id="3.30.300.90">
    <property type="entry name" value="BolA-like"/>
    <property type="match status" value="1"/>
</dbReference>
<protein>
    <recommendedName>
        <fullName evidence="2">BolA family transcriptional regulator</fullName>
    </recommendedName>
</protein>